<dbReference type="EMBL" id="DPRK01000128">
    <property type="protein sequence ID" value="HCY81518.1"/>
    <property type="molecule type" value="Genomic_DNA"/>
</dbReference>
<name>A0A3D6BRC6_9FLAO</name>
<proteinExistence type="predicted"/>
<evidence type="ECO:0000313" key="2">
    <source>
        <dbReference type="Proteomes" id="UP000263268"/>
    </source>
</evidence>
<comment type="caution">
    <text evidence="1">The sequence shown here is derived from an EMBL/GenBank/DDBJ whole genome shotgun (WGS) entry which is preliminary data.</text>
</comment>
<evidence type="ECO:0000313" key="1">
    <source>
        <dbReference type="EMBL" id="HCY81518.1"/>
    </source>
</evidence>
<organism evidence="1 2">
    <name type="scientific">Xanthomarina gelatinilytica</name>
    <dbReference type="NCBI Taxonomy" id="1137281"/>
    <lineage>
        <taxon>Bacteria</taxon>
        <taxon>Pseudomonadati</taxon>
        <taxon>Bacteroidota</taxon>
        <taxon>Flavobacteriia</taxon>
        <taxon>Flavobacteriales</taxon>
        <taxon>Flavobacteriaceae</taxon>
        <taxon>Xanthomarina</taxon>
    </lineage>
</organism>
<accession>A0A3D6BRC6</accession>
<gene>
    <name evidence="1" type="ORF">DHV22_07940</name>
</gene>
<sequence>MNQIKDFIDYIINAIKIWIIVQPWHWLRTVNAPYVKRNFKNGRKSYKSIGNYLEKKKCLCCIV</sequence>
<protein>
    <submittedName>
        <fullName evidence="1">Uncharacterized protein</fullName>
    </submittedName>
</protein>
<dbReference type="AlphaFoldDB" id="A0A3D6BRC6"/>
<reference evidence="1 2" key="1">
    <citation type="journal article" date="2018" name="Nat. Biotechnol.">
        <title>A standardized bacterial taxonomy based on genome phylogeny substantially revises the tree of life.</title>
        <authorList>
            <person name="Parks D.H."/>
            <person name="Chuvochina M."/>
            <person name="Waite D.W."/>
            <person name="Rinke C."/>
            <person name="Skarshewski A."/>
            <person name="Chaumeil P.A."/>
            <person name="Hugenholtz P."/>
        </authorList>
    </citation>
    <scope>NUCLEOTIDE SEQUENCE [LARGE SCALE GENOMIC DNA]</scope>
    <source>
        <strain evidence="1">UBA10227</strain>
    </source>
</reference>
<dbReference type="Proteomes" id="UP000263268">
    <property type="component" value="Unassembled WGS sequence"/>
</dbReference>